<dbReference type="EMBL" id="BNCQ01000033">
    <property type="protein sequence ID" value="GIM10138.1"/>
    <property type="molecule type" value="Genomic_DNA"/>
</dbReference>
<accession>A0A8J4CW47</accession>
<name>A0A8J4CW47_9CHLO</name>
<proteinExistence type="predicted"/>
<keyword evidence="2" id="KW-1133">Transmembrane helix</keyword>
<evidence type="ECO:0000256" key="1">
    <source>
        <dbReference type="SAM" id="MobiDB-lite"/>
    </source>
</evidence>
<dbReference type="PANTHER" id="PTHR20961:SF38">
    <property type="entry name" value="PROTEIN O-LINKED-MANNOSE BETA-1,4-N-ACETYLGLUCOSAMINYLTRANSFERASE 2"/>
    <property type="match status" value="1"/>
</dbReference>
<organism evidence="3 4">
    <name type="scientific">Volvox reticuliferus</name>
    <dbReference type="NCBI Taxonomy" id="1737510"/>
    <lineage>
        <taxon>Eukaryota</taxon>
        <taxon>Viridiplantae</taxon>
        <taxon>Chlorophyta</taxon>
        <taxon>core chlorophytes</taxon>
        <taxon>Chlorophyceae</taxon>
        <taxon>CS clade</taxon>
        <taxon>Chlamydomonadales</taxon>
        <taxon>Volvocaceae</taxon>
        <taxon>Volvox</taxon>
    </lineage>
</organism>
<dbReference type="OrthoDB" id="546212at2759"/>
<comment type="caution">
    <text evidence="3">The sequence shown here is derived from an EMBL/GenBank/DDBJ whole genome shotgun (WGS) entry which is preliminary data.</text>
</comment>
<feature type="transmembrane region" description="Helical" evidence="2">
    <location>
        <begin position="25"/>
        <end position="46"/>
    </location>
</feature>
<reference evidence="3" key="1">
    <citation type="journal article" date="2021" name="Proc. Natl. Acad. Sci. U.S.A.">
        <title>Three genomes in the algal genus Volvox reveal the fate of a haploid sex-determining region after a transition to homothallism.</title>
        <authorList>
            <person name="Yamamoto K."/>
            <person name="Hamaji T."/>
            <person name="Kawai-Toyooka H."/>
            <person name="Matsuzaki R."/>
            <person name="Takahashi F."/>
            <person name="Nishimura Y."/>
            <person name="Kawachi M."/>
            <person name="Noguchi H."/>
            <person name="Minakuchi Y."/>
            <person name="Umen J.G."/>
            <person name="Toyoda A."/>
            <person name="Nozaki H."/>
        </authorList>
    </citation>
    <scope>NUCLEOTIDE SEQUENCE</scope>
    <source>
        <strain evidence="3">NIES-3785</strain>
    </source>
</reference>
<keyword evidence="2" id="KW-0472">Membrane</keyword>
<dbReference type="AlphaFoldDB" id="A0A8J4CW47"/>
<evidence type="ECO:0000256" key="2">
    <source>
        <dbReference type="SAM" id="Phobius"/>
    </source>
</evidence>
<evidence type="ECO:0000313" key="3">
    <source>
        <dbReference type="EMBL" id="GIM10138.1"/>
    </source>
</evidence>
<protein>
    <submittedName>
        <fullName evidence="3">Uncharacterized protein</fullName>
    </submittedName>
</protein>
<feature type="compositionally biased region" description="Low complexity" evidence="1">
    <location>
        <begin position="211"/>
        <end position="239"/>
    </location>
</feature>
<dbReference type="PANTHER" id="PTHR20961">
    <property type="entry name" value="GLYCOSYLTRANSFERASE"/>
    <property type="match status" value="1"/>
</dbReference>
<dbReference type="InterPro" id="IPR007657">
    <property type="entry name" value="Glycosyltransferase_61"/>
</dbReference>
<dbReference type="Proteomes" id="UP000722791">
    <property type="component" value="Unassembled WGS sequence"/>
</dbReference>
<sequence>MTVSQSRRHSAARALQRRWEDVYEWPFHFVILPVLVAFAFCLVLFLGSKHGTRLAAFRTWFPTSMPCRSAACIQAVTVDSEGGLVAGLSSVVPAASGALIGLLRLDTTREAQGSTLDDFGSMTLSTEDQLKYDFAYWLMEGDKLAGQQSKDCDANFGFQYVEKWRKARLDLCTPAAVDGVAAAAAQAPGRGTARRRLRGSSSNGGGDDSGSKTAAAAAVTTVSDGQGDSSTSGTGAGAATKAGASASASAGDAAAASSASPGAEGNGSLPAGPYVPSSISLYPYHDKEAYLMFALSINTVLDSRSFLGSLPNEMPEARYGSYAAACHIGGKTSPPGEEFMNLESVRRWTKDALQAEEYGKVWQACAPKNVSGNNSSTHTGIVDHPVLLLSRLDSTSAFRTFEEIVSTFTLLAALRDPEILQKGLQVVLADGKPDGFYLDLWATLSRPYPLRLLAQHPWPANTCLTHAVHNMYGGSSILTSMGVAKKTTCKSSVVMAASLWLRHMLGPAVQPVLRSAFGAQRQNKGVVRKSVVWISRRNFEGLAQSNLTPWQDQRRFENEGEVVLELQREIWRWNDEACLRSGLTKSFSTSVSSISGHRRQLQLRRLKAVFHQDGAATAATDRTLGQHLGDEYSHLDKARDEHLDLDLDPDLDSDSDEAQWSAGSNDADTGIGVEREAEKEEEESLEGGTQRRFRRLHAGGGSRCRASNVFFDLRVVELNDIPFYPDHVQVVGQATVLVGAHGTGLANMIWMAPGRGGVLELHHNSAGNDHYHNQAHLLGHKYVHVDSDGDRVDLAAAAVGLRTLLDMLGSTA</sequence>
<evidence type="ECO:0000313" key="4">
    <source>
        <dbReference type="Proteomes" id="UP000722791"/>
    </source>
</evidence>
<dbReference type="GO" id="GO:0016757">
    <property type="term" value="F:glycosyltransferase activity"/>
    <property type="evidence" value="ECO:0007669"/>
    <property type="project" value="InterPro"/>
</dbReference>
<feature type="region of interest" description="Disordered" evidence="1">
    <location>
        <begin position="184"/>
        <end position="239"/>
    </location>
</feature>
<keyword evidence="2" id="KW-0812">Transmembrane</keyword>
<gene>
    <name evidence="3" type="ORF">Vretimale_13907</name>
</gene>